<feature type="binding site" evidence="4">
    <location>
        <begin position="104"/>
        <end position="108"/>
    </location>
    <ligand>
        <name>substrate</name>
    </ligand>
</feature>
<dbReference type="PANTHER" id="PTHR36117">
    <property type="entry name" value="4-HYDROXYPHENYLACETATE 3-MONOOXYGENASE-RELATED"/>
    <property type="match status" value="1"/>
</dbReference>
<organism evidence="8 9">
    <name type="scientific">Pradoshia eiseniae</name>
    <dbReference type="NCBI Taxonomy" id="2064768"/>
    <lineage>
        <taxon>Bacteria</taxon>
        <taxon>Bacillati</taxon>
        <taxon>Bacillota</taxon>
        <taxon>Bacilli</taxon>
        <taxon>Bacillales</taxon>
        <taxon>Bacillaceae</taxon>
        <taxon>Pradoshia</taxon>
    </lineage>
</organism>
<keyword evidence="3" id="KW-0560">Oxidoreductase</keyword>
<evidence type="ECO:0000313" key="8">
    <source>
        <dbReference type="EMBL" id="PQD96675.1"/>
    </source>
</evidence>
<dbReference type="Gene3D" id="2.40.110.10">
    <property type="entry name" value="Butyryl-CoA Dehydrogenase, subunit A, domain 2"/>
    <property type="match status" value="1"/>
</dbReference>
<dbReference type="PIRSF" id="PIRSF000331">
    <property type="entry name" value="HpaA_HpaB"/>
    <property type="match status" value="1"/>
</dbReference>
<evidence type="ECO:0000259" key="6">
    <source>
        <dbReference type="Pfam" id="PF03241"/>
    </source>
</evidence>
<dbReference type="InterPro" id="IPR004925">
    <property type="entry name" value="HpaB/PvcC/4-BUDH"/>
</dbReference>
<dbReference type="SUPFAM" id="SSF56645">
    <property type="entry name" value="Acyl-CoA dehydrogenase NM domain-like"/>
    <property type="match status" value="1"/>
</dbReference>
<reference evidence="8 9" key="1">
    <citation type="submission" date="2017-12" db="EMBL/GenBank/DDBJ databases">
        <title>Taxonomic description and draft genome of Pradoshia cofamensis Gen. nov., sp. nov., a thermotolerant bacillale isolated from anterior gut of earthworm Eisenia fetida.</title>
        <authorList>
            <person name="Saha T."/>
            <person name="Chakraborty R."/>
        </authorList>
    </citation>
    <scope>NUCLEOTIDE SEQUENCE [LARGE SCALE GENOMIC DNA]</scope>
    <source>
        <strain evidence="8 9">EAG3</strain>
    </source>
</reference>
<dbReference type="InterPro" id="IPR036250">
    <property type="entry name" value="AcylCo_DH-like_C"/>
</dbReference>
<dbReference type="GO" id="GO:0050660">
    <property type="term" value="F:flavin adenine dinucleotide binding"/>
    <property type="evidence" value="ECO:0007669"/>
    <property type="project" value="InterPro"/>
</dbReference>
<dbReference type="PANTHER" id="PTHR36117:SF3">
    <property type="entry name" value="4-HYDROXYPHENYLACETATE 3-MONOOXYGENASE-RELATED"/>
    <property type="match status" value="1"/>
</dbReference>
<keyword evidence="2 5" id="KW-0274">FAD</keyword>
<dbReference type="OrthoDB" id="9785230at2"/>
<name>A0A2S7N3W4_9BACI</name>
<feature type="binding site" evidence="5">
    <location>
        <begin position="156"/>
        <end position="159"/>
    </location>
    <ligand>
        <name>FAD</name>
        <dbReference type="ChEBI" id="CHEBI:57692"/>
    </ligand>
</feature>
<dbReference type="Gene3D" id="1.10.3140.10">
    <property type="entry name" value="4-hydroxybutyryl-coa dehydratase, domain 1"/>
    <property type="match status" value="1"/>
</dbReference>
<gene>
    <name evidence="8" type="primary">hpaB</name>
    <name evidence="8" type="ORF">CYL18_01920</name>
</gene>
<feature type="domain" description="HpaB/PvcC/4-BUDH C-terminal" evidence="6">
    <location>
        <begin position="282"/>
        <end position="480"/>
    </location>
</feature>
<evidence type="ECO:0000256" key="2">
    <source>
        <dbReference type="ARBA" id="ARBA00022827"/>
    </source>
</evidence>
<feature type="binding site" evidence="5">
    <location>
        <begin position="455"/>
        <end position="458"/>
    </location>
    <ligand>
        <name>FAD</name>
        <dbReference type="ChEBI" id="CHEBI:57692"/>
    </ligand>
</feature>
<dbReference type="GO" id="GO:0010124">
    <property type="term" value="P:phenylacetate catabolic process"/>
    <property type="evidence" value="ECO:0007669"/>
    <property type="project" value="InterPro"/>
</dbReference>
<dbReference type="AlphaFoldDB" id="A0A2S7N3W4"/>
<dbReference type="EMBL" id="PKOZ01000001">
    <property type="protein sequence ID" value="PQD96675.1"/>
    <property type="molecule type" value="Genomic_DNA"/>
</dbReference>
<keyword evidence="1" id="KW-0285">Flavoprotein</keyword>
<dbReference type="GO" id="GO:0016627">
    <property type="term" value="F:oxidoreductase activity, acting on the CH-CH group of donors"/>
    <property type="evidence" value="ECO:0007669"/>
    <property type="project" value="InterPro"/>
</dbReference>
<proteinExistence type="predicted"/>
<dbReference type="Pfam" id="PF11794">
    <property type="entry name" value="HpaB_N"/>
    <property type="match status" value="1"/>
</dbReference>
<feature type="binding site" evidence="5">
    <location>
        <begin position="150"/>
        <end position="152"/>
    </location>
    <ligand>
        <name>FAD</name>
        <dbReference type="ChEBI" id="CHEBI:57692"/>
    </ligand>
</feature>
<dbReference type="InterPro" id="IPR012687">
    <property type="entry name" value="HpaB_Deino-type"/>
</dbReference>
<feature type="domain" description="HpaB/PvcC/4-BUDH N-terminal" evidence="7">
    <location>
        <begin position="5"/>
        <end position="274"/>
    </location>
</feature>
<protein>
    <submittedName>
        <fullName evidence="8">4-hydroxyphenylacetate 3-monooxygenase, oxygenase component</fullName>
    </submittedName>
</protein>
<feature type="binding site" evidence="5">
    <location>
        <position position="193"/>
    </location>
    <ligand>
        <name>FAD</name>
        <dbReference type="ChEBI" id="CHEBI:57692"/>
    </ligand>
</feature>
<comment type="caution">
    <text evidence="8">The sequence shown here is derived from an EMBL/GenBank/DDBJ whole genome shotgun (WGS) entry which is preliminary data.</text>
</comment>
<sequence length="490" mass="55789">MGAKTGKEYIDRVDQAKANVWINGKQVTGKISEHNAFKGVMQSQAELYDLQHIREKREYMTYTSPSSGERVGTSFIQPRTKDDLVIRRKMMQEWAVYTGGMMGRSPDYINVGIMAYGAAADMFGMQEAQYKENMIRYYEYCRENDLSLTHTLIQPQVNRGVSASKLNDPYIAARIKEKTDDGVVIKGARLLATQGGITDEIMVFPSTLLKQGEEENPYAYAFSIPNNTPGLKFICRESFDYGKSSFDHPLGSRFEEMDTIVVFDDVVVPWDRVFALGDVNICNQAYNESNAVVHMTHQVVSKNIAKTEFVLGILELMAETINISQYQHIQEKISEVIIALETLKAYVAASEANAKLDKWGIMTPDFAPLNAARNYFPKIYPRFTEIMQLMGASGLMAIPSEEDFQSELRPDLDKYLQSANGDAFNRVKLYRLAWDVCMSAFGSRQTLYERFFFGDPVRMASALYSGYDKQKYVDRVKEFLERSEELQKTR</sequence>
<evidence type="ECO:0000259" key="7">
    <source>
        <dbReference type="Pfam" id="PF11794"/>
    </source>
</evidence>
<evidence type="ECO:0000256" key="3">
    <source>
        <dbReference type="ARBA" id="ARBA00023002"/>
    </source>
</evidence>
<dbReference type="Pfam" id="PF03241">
    <property type="entry name" value="HpaB"/>
    <property type="match status" value="1"/>
</dbReference>
<dbReference type="InterPro" id="IPR024674">
    <property type="entry name" value="HpaB/PvcC/4-BUDH_N"/>
</dbReference>
<evidence type="ECO:0000256" key="1">
    <source>
        <dbReference type="ARBA" id="ARBA00022630"/>
    </source>
</evidence>
<evidence type="ECO:0000256" key="5">
    <source>
        <dbReference type="PIRSR" id="PIRSR000331-2"/>
    </source>
</evidence>
<keyword evidence="9" id="KW-1185">Reference proteome</keyword>
<dbReference type="RefSeq" id="WP_104847772.1">
    <property type="nucleotide sequence ID" value="NZ_PKOZ01000001.1"/>
</dbReference>
<accession>A0A2S7N3W4</accession>
<dbReference type="Proteomes" id="UP000239663">
    <property type="component" value="Unassembled WGS sequence"/>
</dbReference>
<dbReference type="InterPro" id="IPR009100">
    <property type="entry name" value="AcylCoA_DH/oxidase_NM_dom_sf"/>
</dbReference>
<dbReference type="Gene3D" id="1.20.140.10">
    <property type="entry name" value="Butyryl-CoA Dehydrogenase, subunit A, domain 3"/>
    <property type="match status" value="1"/>
</dbReference>
<dbReference type="InterPro" id="IPR046373">
    <property type="entry name" value="Acyl-CoA_Oxase/DH_mid-dom_sf"/>
</dbReference>
<dbReference type="SUPFAM" id="SSF47203">
    <property type="entry name" value="Acyl-CoA dehydrogenase C-terminal domain-like"/>
    <property type="match status" value="1"/>
</dbReference>
<feature type="binding site" evidence="4">
    <location>
        <position position="150"/>
    </location>
    <ligand>
        <name>substrate</name>
    </ligand>
</feature>
<dbReference type="InterPro" id="IPR024719">
    <property type="entry name" value="HpaB/PvcC/4-BUDH_C"/>
</dbReference>
<evidence type="ECO:0000313" key="9">
    <source>
        <dbReference type="Proteomes" id="UP000239663"/>
    </source>
</evidence>
<keyword evidence="8" id="KW-0503">Monooxygenase</keyword>
<feature type="binding site" evidence="4">
    <location>
        <begin position="206"/>
        <end position="207"/>
    </location>
    <ligand>
        <name>substrate</name>
    </ligand>
</feature>
<dbReference type="GO" id="GO:0016712">
    <property type="term" value="F:oxidoreductase activity, acting on paired donors, with incorporation or reduction of molecular oxygen, reduced flavin or flavoprotein as one donor, and incorporation of one atom of oxygen"/>
    <property type="evidence" value="ECO:0007669"/>
    <property type="project" value="InterPro"/>
</dbReference>
<dbReference type="NCBIfam" id="TIGR02309">
    <property type="entry name" value="HpaB-1"/>
    <property type="match status" value="1"/>
</dbReference>
<evidence type="ECO:0000256" key="4">
    <source>
        <dbReference type="PIRSR" id="PIRSR000331-1"/>
    </source>
</evidence>